<comment type="caution">
    <text evidence="1">The sequence shown here is derived from an EMBL/GenBank/DDBJ whole genome shotgun (WGS) entry which is preliminary data.</text>
</comment>
<reference evidence="1 2" key="1">
    <citation type="submission" date="2015-12" db="EMBL/GenBank/DDBJ databases">
        <title>Draft genome sequence of Moniliophthora roreri, the causal agent of frosty pod rot of cacao.</title>
        <authorList>
            <person name="Aime M.C."/>
            <person name="Diaz-Valderrama J.R."/>
            <person name="Kijpornyongpan T."/>
            <person name="Phillips-Mora W."/>
        </authorList>
    </citation>
    <scope>NUCLEOTIDE SEQUENCE [LARGE SCALE GENOMIC DNA]</scope>
    <source>
        <strain evidence="1 2">MCA 2952</strain>
    </source>
</reference>
<sequence length="30" mass="3402">MPILTGLQMKTLESHRQVISLTSLTDQMDN</sequence>
<protein>
    <submittedName>
        <fullName evidence="1">Uncharacterized protein</fullName>
    </submittedName>
</protein>
<organism evidence="1 2">
    <name type="scientific">Moniliophthora roreri</name>
    <name type="common">Frosty pod rot fungus</name>
    <name type="synonym">Monilia roreri</name>
    <dbReference type="NCBI Taxonomy" id="221103"/>
    <lineage>
        <taxon>Eukaryota</taxon>
        <taxon>Fungi</taxon>
        <taxon>Dikarya</taxon>
        <taxon>Basidiomycota</taxon>
        <taxon>Agaricomycotina</taxon>
        <taxon>Agaricomycetes</taxon>
        <taxon>Agaricomycetidae</taxon>
        <taxon>Agaricales</taxon>
        <taxon>Marasmiineae</taxon>
        <taxon>Marasmiaceae</taxon>
        <taxon>Moniliophthora</taxon>
    </lineage>
</organism>
<evidence type="ECO:0000313" key="2">
    <source>
        <dbReference type="Proteomes" id="UP000054988"/>
    </source>
</evidence>
<evidence type="ECO:0000313" key="1">
    <source>
        <dbReference type="EMBL" id="KTB42284.1"/>
    </source>
</evidence>
<gene>
    <name evidence="1" type="ORF">WG66_5137</name>
</gene>
<name>A0A0W0G130_MONRR</name>
<accession>A0A0W0G130</accession>
<dbReference type="Proteomes" id="UP000054988">
    <property type="component" value="Unassembled WGS sequence"/>
</dbReference>
<proteinExistence type="predicted"/>
<dbReference type="EMBL" id="LATX01001360">
    <property type="protein sequence ID" value="KTB42284.1"/>
    <property type="molecule type" value="Genomic_DNA"/>
</dbReference>
<dbReference type="AlphaFoldDB" id="A0A0W0G130"/>